<dbReference type="OrthoDB" id="9148343at2"/>
<dbReference type="EMBL" id="ANNX02000016">
    <property type="protein sequence ID" value="KYC43234.1"/>
    <property type="molecule type" value="Genomic_DNA"/>
</dbReference>
<accession>A0A139XEW1</accession>
<organism evidence="1 2">
    <name type="scientific">Scytonema hofmannii PCC 7110</name>
    <dbReference type="NCBI Taxonomy" id="128403"/>
    <lineage>
        <taxon>Bacteria</taxon>
        <taxon>Bacillati</taxon>
        <taxon>Cyanobacteriota</taxon>
        <taxon>Cyanophyceae</taxon>
        <taxon>Nostocales</taxon>
        <taxon>Scytonemataceae</taxon>
        <taxon>Scytonema</taxon>
    </lineage>
</organism>
<name>A0A139XEW1_9CYAN</name>
<dbReference type="AlphaFoldDB" id="A0A139XEW1"/>
<sequence>MKVKTSDLTHIIAQASYLSERLGKQLQVTDSEQQLISRLQRWCKVSAHGNWEKFQKRLLWDGLDIEQAQQAL</sequence>
<reference evidence="1 2" key="1">
    <citation type="journal article" date="2013" name="Genome Biol. Evol.">
        <title>Genomes of Stigonematalean cyanobacteria (subsection V) and the evolution of oxygenic photosynthesis from prokaryotes to plastids.</title>
        <authorList>
            <person name="Dagan T."/>
            <person name="Roettger M."/>
            <person name="Stucken K."/>
            <person name="Landan G."/>
            <person name="Koch R."/>
            <person name="Major P."/>
            <person name="Gould S.B."/>
            <person name="Goremykin V.V."/>
            <person name="Rippka R."/>
            <person name="Tandeau de Marsac N."/>
            <person name="Gugger M."/>
            <person name="Lockhart P.J."/>
            <person name="Allen J.F."/>
            <person name="Brune I."/>
            <person name="Maus I."/>
            <person name="Puhler A."/>
            <person name="Martin W.F."/>
        </authorList>
    </citation>
    <scope>NUCLEOTIDE SEQUENCE [LARGE SCALE GENOMIC DNA]</scope>
    <source>
        <strain evidence="1 2">PCC 7110</strain>
    </source>
</reference>
<gene>
    <name evidence="1" type="ORF">WA1_14160</name>
</gene>
<proteinExistence type="predicted"/>
<comment type="caution">
    <text evidence="1">The sequence shown here is derived from an EMBL/GenBank/DDBJ whole genome shotgun (WGS) entry which is preliminary data.</text>
</comment>
<evidence type="ECO:0000313" key="2">
    <source>
        <dbReference type="Proteomes" id="UP000076925"/>
    </source>
</evidence>
<keyword evidence="2" id="KW-1185">Reference proteome</keyword>
<dbReference type="Proteomes" id="UP000076925">
    <property type="component" value="Unassembled WGS sequence"/>
</dbReference>
<dbReference type="RefSeq" id="WP_017747702.1">
    <property type="nucleotide sequence ID" value="NZ_KQ976354.1"/>
</dbReference>
<protein>
    <submittedName>
        <fullName evidence="1">Uncharacterized protein</fullName>
    </submittedName>
</protein>
<evidence type="ECO:0000313" key="1">
    <source>
        <dbReference type="EMBL" id="KYC43234.1"/>
    </source>
</evidence>